<organism evidence="9 10">
    <name type="scientific">Bacillus carboniphilus</name>
    <dbReference type="NCBI Taxonomy" id="86663"/>
    <lineage>
        <taxon>Bacteria</taxon>
        <taxon>Bacillati</taxon>
        <taxon>Bacillota</taxon>
        <taxon>Bacilli</taxon>
        <taxon>Bacillales</taxon>
        <taxon>Bacillaceae</taxon>
        <taxon>Bacillus</taxon>
    </lineage>
</organism>
<dbReference type="PANTHER" id="PTHR34584:SF1">
    <property type="entry name" value="NA(+)_H(+) ANTIPORTER SUBUNIT E1"/>
    <property type="match status" value="1"/>
</dbReference>
<comment type="subcellular location">
    <subcellularLocation>
        <location evidence="1">Cell membrane</location>
        <topology evidence="1">Multi-pass membrane protein</topology>
    </subcellularLocation>
</comment>
<dbReference type="InterPro" id="IPR002758">
    <property type="entry name" value="Cation_antiport_E"/>
</dbReference>
<dbReference type="NCBIfam" id="NF006517">
    <property type="entry name" value="PRK08965.1-1"/>
    <property type="match status" value="1"/>
</dbReference>
<protein>
    <submittedName>
        <fullName evidence="9">Na+/H+ antiporter subunit E</fullName>
    </submittedName>
</protein>
<keyword evidence="7 8" id="KW-0472">Membrane</keyword>
<evidence type="ECO:0000256" key="3">
    <source>
        <dbReference type="ARBA" id="ARBA00022449"/>
    </source>
</evidence>
<keyword evidence="6 8" id="KW-1133">Transmembrane helix</keyword>
<dbReference type="NCBIfam" id="NF009292">
    <property type="entry name" value="PRK12651.1-3"/>
    <property type="match status" value="1"/>
</dbReference>
<accession>A0ABP3FWI6</accession>
<gene>
    <name evidence="9" type="ORF">GCM10008967_16300</name>
</gene>
<evidence type="ECO:0000313" key="10">
    <source>
        <dbReference type="Proteomes" id="UP001500782"/>
    </source>
</evidence>
<proteinExistence type="inferred from homology"/>
<dbReference type="PIRSF" id="PIRSF019239">
    <property type="entry name" value="MrpE"/>
    <property type="match status" value="1"/>
</dbReference>
<evidence type="ECO:0000256" key="6">
    <source>
        <dbReference type="ARBA" id="ARBA00022989"/>
    </source>
</evidence>
<keyword evidence="3" id="KW-0050">Antiport</keyword>
<keyword evidence="10" id="KW-1185">Reference proteome</keyword>
<evidence type="ECO:0000256" key="8">
    <source>
        <dbReference type="SAM" id="Phobius"/>
    </source>
</evidence>
<feature type="transmembrane region" description="Helical" evidence="8">
    <location>
        <begin position="28"/>
        <end position="45"/>
    </location>
</feature>
<evidence type="ECO:0000256" key="1">
    <source>
        <dbReference type="ARBA" id="ARBA00004651"/>
    </source>
</evidence>
<evidence type="ECO:0000256" key="4">
    <source>
        <dbReference type="ARBA" id="ARBA00022475"/>
    </source>
</evidence>
<dbReference type="RefSeq" id="WP_343798034.1">
    <property type="nucleotide sequence ID" value="NZ_BAAADJ010000017.1"/>
</dbReference>
<dbReference type="Proteomes" id="UP001500782">
    <property type="component" value="Unassembled WGS sequence"/>
</dbReference>
<reference evidence="10" key="1">
    <citation type="journal article" date="2019" name="Int. J. Syst. Evol. Microbiol.">
        <title>The Global Catalogue of Microorganisms (GCM) 10K type strain sequencing project: providing services to taxonomists for standard genome sequencing and annotation.</title>
        <authorList>
            <consortium name="The Broad Institute Genomics Platform"/>
            <consortium name="The Broad Institute Genome Sequencing Center for Infectious Disease"/>
            <person name="Wu L."/>
            <person name="Ma J."/>
        </authorList>
    </citation>
    <scope>NUCLEOTIDE SEQUENCE [LARGE SCALE GENOMIC DNA]</scope>
    <source>
        <strain evidence="10">JCM 9731</strain>
    </source>
</reference>
<keyword evidence="4" id="KW-1003">Cell membrane</keyword>
<evidence type="ECO:0000256" key="7">
    <source>
        <dbReference type="ARBA" id="ARBA00023136"/>
    </source>
</evidence>
<evidence type="ECO:0000256" key="2">
    <source>
        <dbReference type="ARBA" id="ARBA00006228"/>
    </source>
</evidence>
<sequence length="158" mass="18234">MAFQMLLNVFLAFIWMFLQDTYDSQTFLVGYILGLLILFGMRRYFHSRFYVARAWAIVKLILIFFKELLLANLSVLKLILKPKLDIQPGIFALPTDLKRDWEITVLSLLITLTPGTLVISVSEDQKTLFVHAMNLGEIQDEINAIKSSFEKAIMEVSR</sequence>
<evidence type="ECO:0000256" key="5">
    <source>
        <dbReference type="ARBA" id="ARBA00022692"/>
    </source>
</evidence>
<comment type="caution">
    <text evidence="9">The sequence shown here is derived from an EMBL/GenBank/DDBJ whole genome shotgun (WGS) entry which is preliminary data.</text>
</comment>
<evidence type="ECO:0000313" key="9">
    <source>
        <dbReference type="EMBL" id="GAA0326504.1"/>
    </source>
</evidence>
<comment type="similarity">
    <text evidence="2">Belongs to the CPA3 antiporters (TC 2.A.63) subunit E family.</text>
</comment>
<keyword evidence="5 8" id="KW-0812">Transmembrane</keyword>
<keyword evidence="3" id="KW-0813">Transport</keyword>
<name>A0ABP3FWI6_9BACI</name>
<feature type="transmembrane region" description="Helical" evidence="8">
    <location>
        <begin position="103"/>
        <end position="121"/>
    </location>
</feature>
<dbReference type="PANTHER" id="PTHR34584">
    <property type="entry name" value="NA(+)/H(+) ANTIPORTER SUBUNIT E1"/>
    <property type="match status" value="1"/>
</dbReference>
<feature type="transmembrane region" description="Helical" evidence="8">
    <location>
        <begin position="57"/>
        <end position="80"/>
    </location>
</feature>
<dbReference type="Pfam" id="PF01899">
    <property type="entry name" value="MNHE"/>
    <property type="match status" value="1"/>
</dbReference>
<dbReference type="EMBL" id="BAAADJ010000017">
    <property type="protein sequence ID" value="GAA0326504.1"/>
    <property type="molecule type" value="Genomic_DNA"/>
</dbReference>